<accession>A0ABP4A579</accession>
<reference evidence="9" key="1">
    <citation type="journal article" date="2019" name="Int. J. Syst. Evol. Microbiol.">
        <title>The Global Catalogue of Microorganisms (GCM) 10K type strain sequencing project: providing services to taxonomists for standard genome sequencing and annotation.</title>
        <authorList>
            <consortium name="The Broad Institute Genomics Platform"/>
            <consortium name="The Broad Institute Genome Sequencing Center for Infectious Disease"/>
            <person name="Wu L."/>
            <person name="Ma J."/>
        </authorList>
    </citation>
    <scope>NUCLEOTIDE SEQUENCE [LARGE SCALE GENOMIC DNA]</scope>
    <source>
        <strain evidence="9">JCM 10977</strain>
    </source>
</reference>
<dbReference type="SUPFAM" id="SSF88946">
    <property type="entry name" value="Sigma2 domain of RNA polymerase sigma factors"/>
    <property type="match status" value="1"/>
</dbReference>
<organism evidence="8 9">
    <name type="scientific">Kribbella koreensis</name>
    <dbReference type="NCBI Taxonomy" id="57909"/>
    <lineage>
        <taxon>Bacteria</taxon>
        <taxon>Bacillati</taxon>
        <taxon>Actinomycetota</taxon>
        <taxon>Actinomycetes</taxon>
        <taxon>Propionibacteriales</taxon>
        <taxon>Kribbellaceae</taxon>
        <taxon>Kribbella</taxon>
    </lineage>
</organism>
<dbReference type="InterPro" id="IPR013324">
    <property type="entry name" value="RNA_pol_sigma_r3/r4-like"/>
</dbReference>
<keyword evidence="4" id="KW-0804">Transcription</keyword>
<dbReference type="InterPro" id="IPR013325">
    <property type="entry name" value="RNA_pol_sigma_r2"/>
</dbReference>
<dbReference type="InterPro" id="IPR014284">
    <property type="entry name" value="RNA_pol_sigma-70_dom"/>
</dbReference>
<dbReference type="InterPro" id="IPR039425">
    <property type="entry name" value="RNA_pol_sigma-70-like"/>
</dbReference>
<evidence type="ECO:0000259" key="6">
    <source>
        <dbReference type="Pfam" id="PF04542"/>
    </source>
</evidence>
<feature type="domain" description="RNA polymerase sigma factor 70 region 4 type 2" evidence="7">
    <location>
        <begin position="139"/>
        <end position="190"/>
    </location>
</feature>
<dbReference type="SUPFAM" id="SSF88659">
    <property type="entry name" value="Sigma3 and sigma4 domains of RNA polymerase sigma factors"/>
    <property type="match status" value="1"/>
</dbReference>
<dbReference type="Pfam" id="PF04542">
    <property type="entry name" value="Sigma70_r2"/>
    <property type="match status" value="1"/>
</dbReference>
<evidence type="ECO:0000313" key="8">
    <source>
        <dbReference type="EMBL" id="GAA0931712.1"/>
    </source>
</evidence>
<evidence type="ECO:0000256" key="4">
    <source>
        <dbReference type="ARBA" id="ARBA00023163"/>
    </source>
</evidence>
<comment type="caution">
    <text evidence="8">The sequence shown here is derived from an EMBL/GenBank/DDBJ whole genome shotgun (WGS) entry which is preliminary data.</text>
</comment>
<keyword evidence="9" id="KW-1185">Reference proteome</keyword>
<feature type="domain" description="RNA polymerase sigma-70 region 2" evidence="6">
    <location>
        <begin position="36"/>
        <end position="103"/>
    </location>
</feature>
<comment type="similarity">
    <text evidence="1">Belongs to the sigma-70 factor family. ECF subfamily.</text>
</comment>
<dbReference type="PANTHER" id="PTHR43133">
    <property type="entry name" value="RNA POLYMERASE ECF-TYPE SIGMA FACTO"/>
    <property type="match status" value="1"/>
</dbReference>
<keyword evidence="2" id="KW-0805">Transcription regulation</keyword>
<dbReference type="Pfam" id="PF08281">
    <property type="entry name" value="Sigma70_r4_2"/>
    <property type="match status" value="1"/>
</dbReference>
<protein>
    <submittedName>
        <fullName evidence="8">RNA polymerase sigma factor</fullName>
    </submittedName>
</protein>
<dbReference type="Gene3D" id="1.10.10.10">
    <property type="entry name" value="Winged helix-like DNA-binding domain superfamily/Winged helix DNA-binding domain"/>
    <property type="match status" value="1"/>
</dbReference>
<evidence type="ECO:0000256" key="2">
    <source>
        <dbReference type="ARBA" id="ARBA00023015"/>
    </source>
</evidence>
<evidence type="ECO:0000313" key="9">
    <source>
        <dbReference type="Proteomes" id="UP001500542"/>
    </source>
</evidence>
<feature type="region of interest" description="Disordered" evidence="5">
    <location>
        <begin position="1"/>
        <end position="21"/>
    </location>
</feature>
<sequence>MHPLRLVTETAPAEPPPPSDGELIEAGETPDDFARLFDRYSVTIHRYVARRLGTAEADDLLGQTFLVAFERRHRYVDSPAGALPWLYGIATNLIHRRRRDEVRQYRAYARSEPAGSEQHGDPLSTDVAARVDAAVATRALTGVLAGLRKVERDVLLLYAWEDLSYAEIALALDLPIGTVRSRLHRARRALRSALGPDFEENL</sequence>
<gene>
    <name evidence="8" type="ORF">GCM10009554_15800</name>
</gene>
<dbReference type="Gene3D" id="1.10.1740.10">
    <property type="match status" value="1"/>
</dbReference>
<dbReference type="InterPro" id="IPR013249">
    <property type="entry name" value="RNA_pol_sigma70_r4_t2"/>
</dbReference>
<name>A0ABP4A579_9ACTN</name>
<dbReference type="Proteomes" id="UP001500542">
    <property type="component" value="Unassembled WGS sequence"/>
</dbReference>
<evidence type="ECO:0000256" key="1">
    <source>
        <dbReference type="ARBA" id="ARBA00010641"/>
    </source>
</evidence>
<evidence type="ECO:0000256" key="5">
    <source>
        <dbReference type="SAM" id="MobiDB-lite"/>
    </source>
</evidence>
<evidence type="ECO:0000259" key="7">
    <source>
        <dbReference type="Pfam" id="PF08281"/>
    </source>
</evidence>
<evidence type="ECO:0000256" key="3">
    <source>
        <dbReference type="ARBA" id="ARBA00023082"/>
    </source>
</evidence>
<dbReference type="EMBL" id="BAAAHK010000003">
    <property type="protein sequence ID" value="GAA0931712.1"/>
    <property type="molecule type" value="Genomic_DNA"/>
</dbReference>
<dbReference type="PANTHER" id="PTHR43133:SF25">
    <property type="entry name" value="RNA POLYMERASE SIGMA FACTOR RFAY-RELATED"/>
    <property type="match status" value="1"/>
</dbReference>
<dbReference type="InterPro" id="IPR007627">
    <property type="entry name" value="RNA_pol_sigma70_r2"/>
</dbReference>
<proteinExistence type="inferred from homology"/>
<dbReference type="InterPro" id="IPR036388">
    <property type="entry name" value="WH-like_DNA-bd_sf"/>
</dbReference>
<keyword evidence="3" id="KW-0731">Sigma factor</keyword>
<dbReference type="NCBIfam" id="TIGR02937">
    <property type="entry name" value="sigma70-ECF"/>
    <property type="match status" value="1"/>
</dbReference>